<dbReference type="Pfam" id="PF13620">
    <property type="entry name" value="CarboxypepD_reg"/>
    <property type="match status" value="1"/>
</dbReference>
<comment type="caution">
    <text evidence="5">The sequence shown here is derived from an EMBL/GenBank/DDBJ whole genome shotgun (WGS) entry which is preliminary data.</text>
</comment>
<dbReference type="Pfam" id="PF14905">
    <property type="entry name" value="OMP_b-brl_3"/>
    <property type="match status" value="1"/>
</dbReference>
<evidence type="ECO:0000256" key="3">
    <source>
        <dbReference type="ARBA" id="ARBA00023237"/>
    </source>
</evidence>
<evidence type="ECO:0000256" key="2">
    <source>
        <dbReference type="ARBA" id="ARBA00023136"/>
    </source>
</evidence>
<comment type="subcellular location">
    <subcellularLocation>
        <location evidence="1">Cell outer membrane</location>
    </subcellularLocation>
</comment>
<dbReference type="EMBL" id="SNYV01000020">
    <property type="protein sequence ID" value="TDQ72149.1"/>
    <property type="molecule type" value="Genomic_DNA"/>
</dbReference>
<feature type="domain" description="Outer membrane protein beta-barrel" evidence="4">
    <location>
        <begin position="379"/>
        <end position="781"/>
    </location>
</feature>
<dbReference type="PANTHER" id="PTHR40980">
    <property type="entry name" value="PLUG DOMAIN-CONTAINING PROTEIN"/>
    <property type="match status" value="1"/>
</dbReference>
<dbReference type="Gene3D" id="2.170.130.10">
    <property type="entry name" value="TonB-dependent receptor, plug domain"/>
    <property type="match status" value="1"/>
</dbReference>
<keyword evidence="6" id="KW-1185">Reference proteome</keyword>
<evidence type="ECO:0000313" key="5">
    <source>
        <dbReference type="EMBL" id="TDQ72149.1"/>
    </source>
</evidence>
<sequence>MKNAFFWIITLVLYSTVVTANQRPTLRGKIVNHNNEPINGASVYLITTTARAVLKTAVTDEEGKYTILDYPSGTFIIEATAVGFGKGETAIFKTGAEGVELPNVMLTPVNKEIEAVTVMGELPLIQNVKGKMVMNVENSSVSAGNNAFEVLKRAPGVNVDKDDNISLMGRQGVNVTIDGRPTYMTGEQLATFLKSTDGGQIKSIELSSTRSAKDDAEGAAGVINIILKKNKLEGFNGSFVASVGQGERLRGNSSINLNYKKDNTTVFSNYAYTDNKTIETLNIMRVIPDGDKQTIFSQLAELKERDRTHNYKLGLEQKTSVRNTFVLQFSGNNNVENQDNPGTTNMGSAQGVIDSVMNSYTLGKEKFNKYTFNANNEFKIDTMGRTLTVDLDYSMFKTSTGLNYEYRTYFPDGETLIYAPEKERSYSLTDIKIFAVKTDYTQKIGKGNLEAGVKYSNVESDNGIRFDHLIVDSWQNNPKRSNAFNYVEQITAGYIDYSMALNKWEVKAGLRSEYTVTDGISGMENKENKRNYLDWFPSGSLSYNKNENHVFSLNYARKISRPNYRHLNPFEYYIDKRTSMRGNPYLKPEYTNGFSLYYTLYKVFNIALGHDFTNDAMVESMGQDTILKTTWVTRENLGKQNTSYLNLTVPARIGKFWTMYNNLTVIYMHFRGPVAGYYVNKGSTFFQFNSTSNLKINKAISSELALRYNSPFLYNVYKIQGRFNTDIGISYNLKDQRSSFKLAITDVFRSNRNNLYTKFTEYDSDIRQYNDTQSIRLTFNYKFGNLKQSVRRRENSSEEKNRAQ</sequence>
<dbReference type="OrthoDB" id="606851at2"/>
<evidence type="ECO:0000313" key="6">
    <source>
        <dbReference type="Proteomes" id="UP000295292"/>
    </source>
</evidence>
<dbReference type="AlphaFoldDB" id="A0A4R6W3U5"/>
<proteinExistence type="predicted"/>
<organism evidence="5 6">
    <name type="scientific">Sphingobacterium yanglingense</name>
    <dbReference type="NCBI Taxonomy" id="1437280"/>
    <lineage>
        <taxon>Bacteria</taxon>
        <taxon>Pseudomonadati</taxon>
        <taxon>Bacteroidota</taxon>
        <taxon>Sphingobacteriia</taxon>
        <taxon>Sphingobacteriales</taxon>
        <taxon>Sphingobacteriaceae</taxon>
        <taxon>Sphingobacterium</taxon>
    </lineage>
</organism>
<keyword evidence="3" id="KW-0998">Cell outer membrane</keyword>
<dbReference type="GO" id="GO:0009279">
    <property type="term" value="C:cell outer membrane"/>
    <property type="evidence" value="ECO:0007669"/>
    <property type="project" value="UniProtKB-SubCell"/>
</dbReference>
<dbReference type="Gene3D" id="2.60.40.1120">
    <property type="entry name" value="Carboxypeptidase-like, regulatory domain"/>
    <property type="match status" value="1"/>
</dbReference>
<dbReference type="Gene3D" id="2.40.170.20">
    <property type="entry name" value="TonB-dependent receptor, beta-barrel domain"/>
    <property type="match status" value="1"/>
</dbReference>
<gene>
    <name evidence="5" type="ORF">CLV99_4612</name>
</gene>
<dbReference type="RefSeq" id="WP_133586744.1">
    <property type="nucleotide sequence ID" value="NZ_SNYV01000020.1"/>
</dbReference>
<keyword evidence="5" id="KW-0675">Receptor</keyword>
<evidence type="ECO:0000259" key="4">
    <source>
        <dbReference type="Pfam" id="PF14905"/>
    </source>
</evidence>
<protein>
    <submittedName>
        <fullName evidence="5">Outer membrane receptor protein involved in Fe transport</fullName>
    </submittedName>
</protein>
<accession>A0A4R6W3U5</accession>
<keyword evidence="2" id="KW-0472">Membrane</keyword>
<dbReference type="SUPFAM" id="SSF49464">
    <property type="entry name" value="Carboxypeptidase regulatory domain-like"/>
    <property type="match status" value="1"/>
</dbReference>
<dbReference type="InterPro" id="IPR037066">
    <property type="entry name" value="Plug_dom_sf"/>
</dbReference>
<reference evidence="5 6" key="1">
    <citation type="submission" date="2019-03" db="EMBL/GenBank/DDBJ databases">
        <title>Genomic Encyclopedia of Archaeal and Bacterial Type Strains, Phase II (KMG-II): from individual species to whole genera.</title>
        <authorList>
            <person name="Goeker M."/>
        </authorList>
    </citation>
    <scope>NUCLEOTIDE SEQUENCE [LARGE SCALE GENOMIC DNA]</scope>
    <source>
        <strain evidence="5 6">DSM 28353</strain>
    </source>
</reference>
<name>A0A4R6W3U5_9SPHI</name>
<evidence type="ECO:0000256" key="1">
    <source>
        <dbReference type="ARBA" id="ARBA00004442"/>
    </source>
</evidence>
<dbReference type="Proteomes" id="UP000295292">
    <property type="component" value="Unassembled WGS sequence"/>
</dbReference>
<dbReference type="InterPro" id="IPR008969">
    <property type="entry name" value="CarboxyPept-like_regulatory"/>
</dbReference>
<dbReference type="PANTHER" id="PTHR40980:SF4">
    <property type="entry name" value="TONB-DEPENDENT RECEPTOR-LIKE BETA-BARREL DOMAIN-CONTAINING PROTEIN"/>
    <property type="match status" value="1"/>
</dbReference>
<dbReference type="SUPFAM" id="SSF56935">
    <property type="entry name" value="Porins"/>
    <property type="match status" value="1"/>
</dbReference>
<dbReference type="InterPro" id="IPR041700">
    <property type="entry name" value="OMP_b-brl_3"/>
</dbReference>
<dbReference type="InterPro" id="IPR036942">
    <property type="entry name" value="Beta-barrel_TonB_sf"/>
</dbReference>